<feature type="compositionally biased region" description="Pro residues" evidence="1">
    <location>
        <begin position="45"/>
        <end position="57"/>
    </location>
</feature>
<name>A0A437H1Q0_9SPHN</name>
<feature type="region of interest" description="Disordered" evidence="1">
    <location>
        <begin position="30"/>
        <end position="70"/>
    </location>
</feature>
<evidence type="ECO:0000313" key="3">
    <source>
        <dbReference type="Proteomes" id="UP000283003"/>
    </source>
</evidence>
<dbReference type="Proteomes" id="UP000283003">
    <property type="component" value="Unassembled WGS sequence"/>
</dbReference>
<reference evidence="2 3" key="1">
    <citation type="submission" date="2018-12" db="EMBL/GenBank/DDBJ databases">
        <title>Croceicoccus ponticola sp. nov., a lipolytic bacterium isolated from seawater.</title>
        <authorList>
            <person name="Yoon J.-H."/>
        </authorList>
    </citation>
    <scope>NUCLEOTIDE SEQUENCE [LARGE SCALE GENOMIC DNA]</scope>
    <source>
        <strain evidence="2 3">GM-16</strain>
    </source>
</reference>
<keyword evidence="3" id="KW-1185">Reference proteome</keyword>
<evidence type="ECO:0000256" key="1">
    <source>
        <dbReference type="SAM" id="MobiDB-lite"/>
    </source>
</evidence>
<gene>
    <name evidence="2" type="ORF">EKN06_04520</name>
</gene>
<organism evidence="2 3">
    <name type="scientific">Croceicoccus ponticola</name>
    <dbReference type="NCBI Taxonomy" id="2217664"/>
    <lineage>
        <taxon>Bacteria</taxon>
        <taxon>Pseudomonadati</taxon>
        <taxon>Pseudomonadota</taxon>
        <taxon>Alphaproteobacteria</taxon>
        <taxon>Sphingomonadales</taxon>
        <taxon>Erythrobacteraceae</taxon>
        <taxon>Croceicoccus</taxon>
    </lineage>
</organism>
<dbReference type="SUPFAM" id="SSF52141">
    <property type="entry name" value="Uracil-DNA glycosylase-like"/>
    <property type="match status" value="1"/>
</dbReference>
<protein>
    <recommendedName>
        <fullName evidence="4">Uracil-DNA glycosylase-like domain-containing protein</fullName>
    </recommendedName>
</protein>
<evidence type="ECO:0000313" key="2">
    <source>
        <dbReference type="EMBL" id="RVQ69443.1"/>
    </source>
</evidence>
<proteinExistence type="predicted"/>
<dbReference type="EMBL" id="RXOL01000001">
    <property type="protein sequence ID" value="RVQ69443.1"/>
    <property type="molecule type" value="Genomic_DNA"/>
</dbReference>
<dbReference type="InterPro" id="IPR036895">
    <property type="entry name" value="Uracil-DNA_glycosylase-like_sf"/>
</dbReference>
<dbReference type="OrthoDB" id="5290748at2"/>
<sequence>MDAHAAFRAHAAFWQDAGVDHAFTDDARDWLADNAAKQQASDPAKFPPPVAPPPPRALGPAPVDAPDMERSRGNWPATLDEFAAWWLSEPTLDSGAAAQRVPPRGPFGAKVMLIVAEPEAQDRERLLSGPDGALFDAIERAMGLDPGAAYRASALPRATPAADWEAIAAAGMGAVLRHHVSLVMPERLLVLSQEAGAQLAPDRFDSDGTGIVKVGGREIPLMAAYPLQQMIPRPGHKRIFWKRWLAFASGH</sequence>
<comment type="caution">
    <text evidence="2">The sequence shown here is derived from an EMBL/GenBank/DDBJ whole genome shotgun (WGS) entry which is preliminary data.</text>
</comment>
<dbReference type="AlphaFoldDB" id="A0A437H1Q0"/>
<accession>A0A437H1Q0</accession>
<evidence type="ECO:0008006" key="4">
    <source>
        <dbReference type="Google" id="ProtNLM"/>
    </source>
</evidence>
<dbReference type="RefSeq" id="WP_127611635.1">
    <property type="nucleotide sequence ID" value="NZ_RXOL01000001.1"/>
</dbReference>
<dbReference type="Gene3D" id="3.40.470.10">
    <property type="entry name" value="Uracil-DNA glycosylase-like domain"/>
    <property type="match status" value="1"/>
</dbReference>